<evidence type="ECO:0000256" key="4">
    <source>
        <dbReference type="ARBA" id="ARBA00022827"/>
    </source>
</evidence>
<dbReference type="InterPro" id="IPR016169">
    <property type="entry name" value="FAD-bd_PCMH_sub2"/>
</dbReference>
<keyword evidence="4" id="KW-0274">FAD</keyword>
<evidence type="ECO:0000313" key="8">
    <source>
        <dbReference type="Proteomes" id="UP001501251"/>
    </source>
</evidence>
<accession>A0ABP8AFB3</accession>
<evidence type="ECO:0000256" key="2">
    <source>
        <dbReference type="ARBA" id="ARBA00005466"/>
    </source>
</evidence>
<gene>
    <name evidence="7" type="ORF">GCM10022252_09710</name>
</gene>
<dbReference type="PANTHER" id="PTHR42973:SF39">
    <property type="entry name" value="FAD-BINDING PCMH-TYPE DOMAIN-CONTAINING PROTEIN"/>
    <property type="match status" value="1"/>
</dbReference>
<dbReference type="Gene3D" id="3.40.462.20">
    <property type="match status" value="1"/>
</dbReference>
<comment type="cofactor">
    <cofactor evidence="1">
        <name>FAD</name>
        <dbReference type="ChEBI" id="CHEBI:57692"/>
    </cofactor>
</comment>
<dbReference type="EMBL" id="BAABAQ010000001">
    <property type="protein sequence ID" value="GAA4182971.1"/>
    <property type="molecule type" value="Genomic_DNA"/>
</dbReference>
<dbReference type="InterPro" id="IPR050416">
    <property type="entry name" value="FAD-linked_Oxidoreductase"/>
</dbReference>
<sequence>MNPYNLAFPVNPATHVSAGGVEDIVAAVQQARRQGRRVSVMATGHGLNAPIEDGVLITTERMREVTIDPAARTATLAAGVRWAQVIEAAAPYGLAPVNGSSARVGAVGYTLGGGSGPLSRAYGFAADHVRRVRLVDGTGQVREVDADSDPELFWAVRGGKGNFGVVTEMEIGLMPVATLYGGSVYYPGEAARDVLHAFGEWSADLPDRVATTSVAVLRLPPLPELPEVLRGQLVVQLRYAHLDGVEAGEKVLAGMRSVAGPLLDTVQELPYTSVDSIHQDPPEPMPFWDGGAGLAGFPAEAADALLDLVGPGQDVPIPLVEVRLQGGAMARPPVVPNAVTGRDAAYALSAVGLMAGDAARVVPALIAEIVAAVGPWRSASDLFNMIGPVGPERVAALWTEADRARLLAVKQRVDPAGMFGGAHTIGRTS</sequence>
<dbReference type="SUPFAM" id="SSF56176">
    <property type="entry name" value="FAD-binding/transporter-associated domain-like"/>
    <property type="match status" value="1"/>
</dbReference>
<keyword evidence="8" id="KW-1185">Reference proteome</keyword>
<evidence type="ECO:0000313" key="7">
    <source>
        <dbReference type="EMBL" id="GAA4182971.1"/>
    </source>
</evidence>
<dbReference type="InterPro" id="IPR016166">
    <property type="entry name" value="FAD-bd_PCMH"/>
</dbReference>
<keyword evidence="5" id="KW-0560">Oxidoreductase</keyword>
<dbReference type="Pfam" id="PF01565">
    <property type="entry name" value="FAD_binding_4"/>
    <property type="match status" value="1"/>
</dbReference>
<dbReference type="InterPro" id="IPR016167">
    <property type="entry name" value="FAD-bd_PCMH_sub1"/>
</dbReference>
<name>A0ABP8AFB3_9ACTN</name>
<evidence type="ECO:0000256" key="5">
    <source>
        <dbReference type="ARBA" id="ARBA00023002"/>
    </source>
</evidence>
<dbReference type="Gene3D" id="3.30.43.10">
    <property type="entry name" value="Uridine Diphospho-n-acetylenolpyruvylglucosamine Reductase, domain 2"/>
    <property type="match status" value="1"/>
</dbReference>
<dbReference type="RefSeq" id="WP_344915331.1">
    <property type="nucleotide sequence ID" value="NZ_BAABAQ010000001.1"/>
</dbReference>
<dbReference type="PANTHER" id="PTHR42973">
    <property type="entry name" value="BINDING OXIDOREDUCTASE, PUTATIVE (AFU_ORTHOLOGUE AFUA_1G17690)-RELATED"/>
    <property type="match status" value="1"/>
</dbReference>
<feature type="domain" description="FAD-binding PCMH-type" evidence="6">
    <location>
        <begin position="8"/>
        <end position="176"/>
    </location>
</feature>
<keyword evidence="3" id="KW-0285">Flavoprotein</keyword>
<protein>
    <submittedName>
        <fullName evidence="7">FAD-binding oxidoreductase</fullName>
    </submittedName>
</protein>
<dbReference type="InterPro" id="IPR036318">
    <property type="entry name" value="FAD-bd_PCMH-like_sf"/>
</dbReference>
<dbReference type="InterPro" id="IPR006093">
    <property type="entry name" value="Oxy_OxRdtase_FAD_BS"/>
</dbReference>
<dbReference type="Proteomes" id="UP001501251">
    <property type="component" value="Unassembled WGS sequence"/>
</dbReference>
<evidence type="ECO:0000256" key="3">
    <source>
        <dbReference type="ARBA" id="ARBA00022630"/>
    </source>
</evidence>
<organism evidence="7 8">
    <name type="scientific">Streptosporangium oxazolinicum</name>
    <dbReference type="NCBI Taxonomy" id="909287"/>
    <lineage>
        <taxon>Bacteria</taxon>
        <taxon>Bacillati</taxon>
        <taxon>Actinomycetota</taxon>
        <taxon>Actinomycetes</taxon>
        <taxon>Streptosporangiales</taxon>
        <taxon>Streptosporangiaceae</taxon>
        <taxon>Streptosporangium</taxon>
    </lineage>
</organism>
<dbReference type="PROSITE" id="PS00862">
    <property type="entry name" value="OX2_COVAL_FAD"/>
    <property type="match status" value="1"/>
</dbReference>
<evidence type="ECO:0000256" key="1">
    <source>
        <dbReference type="ARBA" id="ARBA00001974"/>
    </source>
</evidence>
<comment type="similarity">
    <text evidence="2">Belongs to the oxygen-dependent FAD-linked oxidoreductase family.</text>
</comment>
<proteinExistence type="inferred from homology"/>
<dbReference type="InterPro" id="IPR006094">
    <property type="entry name" value="Oxid_FAD_bind_N"/>
</dbReference>
<reference evidence="8" key="1">
    <citation type="journal article" date="2019" name="Int. J. Syst. Evol. Microbiol.">
        <title>The Global Catalogue of Microorganisms (GCM) 10K type strain sequencing project: providing services to taxonomists for standard genome sequencing and annotation.</title>
        <authorList>
            <consortium name="The Broad Institute Genomics Platform"/>
            <consortium name="The Broad Institute Genome Sequencing Center for Infectious Disease"/>
            <person name="Wu L."/>
            <person name="Ma J."/>
        </authorList>
    </citation>
    <scope>NUCLEOTIDE SEQUENCE [LARGE SCALE GENOMIC DNA]</scope>
    <source>
        <strain evidence="8">JCM 17388</strain>
    </source>
</reference>
<dbReference type="Gene3D" id="3.30.465.10">
    <property type="match status" value="1"/>
</dbReference>
<comment type="caution">
    <text evidence="7">The sequence shown here is derived from an EMBL/GenBank/DDBJ whole genome shotgun (WGS) entry which is preliminary data.</text>
</comment>
<evidence type="ECO:0000259" key="6">
    <source>
        <dbReference type="PROSITE" id="PS51387"/>
    </source>
</evidence>
<dbReference type="PROSITE" id="PS51387">
    <property type="entry name" value="FAD_PCMH"/>
    <property type="match status" value="1"/>
</dbReference>